<dbReference type="Gene3D" id="3.40.1490.10">
    <property type="entry name" value="Bit1"/>
    <property type="match status" value="1"/>
</dbReference>
<reference evidence="2" key="1">
    <citation type="submission" date="2015-03" db="EMBL/GenBank/DDBJ databases">
        <authorList>
            <consortium name="Pathogen Informatics"/>
        </authorList>
    </citation>
    <scope>NUCLEOTIDE SEQUENCE [LARGE SCALE GENOMIC DNA]</scope>
    <source>
        <strain evidence="2">R148</strain>
    </source>
</reference>
<gene>
    <name evidence="1" type="ORF">ERS008476_02352</name>
</gene>
<dbReference type="Pfam" id="PF09391">
    <property type="entry name" value="DUF2000"/>
    <property type="match status" value="1"/>
</dbReference>
<name>A0A0H5LWF2_YERIN</name>
<evidence type="ECO:0000313" key="2">
    <source>
        <dbReference type="Proteomes" id="UP000043316"/>
    </source>
</evidence>
<accession>A0A0H5LWF2</accession>
<organism evidence="1 2">
    <name type="scientific">Yersinia intermedia</name>
    <dbReference type="NCBI Taxonomy" id="631"/>
    <lineage>
        <taxon>Bacteria</taxon>
        <taxon>Pseudomonadati</taxon>
        <taxon>Pseudomonadota</taxon>
        <taxon>Gammaproteobacteria</taxon>
        <taxon>Enterobacterales</taxon>
        <taxon>Yersiniaceae</taxon>
        <taxon>Yersinia</taxon>
    </lineage>
</organism>
<evidence type="ECO:0000313" key="1">
    <source>
        <dbReference type="EMBL" id="CRY55365.1"/>
    </source>
</evidence>
<protein>
    <submittedName>
        <fullName evidence="1">Uncharacterized protein conserved in bacteria</fullName>
    </submittedName>
</protein>
<dbReference type="AlphaFoldDB" id="A0A0H5LWF2"/>
<dbReference type="SUPFAM" id="SSF102462">
    <property type="entry name" value="Peptidyl-tRNA hydrolase II"/>
    <property type="match status" value="1"/>
</dbReference>
<dbReference type="InterPro" id="IPR018988">
    <property type="entry name" value="DUF2000"/>
</dbReference>
<dbReference type="InterPro" id="IPR023476">
    <property type="entry name" value="Pep_tRNA_hydro_II_dom_sf"/>
</dbReference>
<dbReference type="InterPro" id="IPR017021">
    <property type="entry name" value="UCP033763"/>
</dbReference>
<dbReference type="PIRSF" id="PIRSF033736">
    <property type="entry name" value="UCP033763"/>
    <property type="match status" value="1"/>
</dbReference>
<dbReference type="Proteomes" id="UP000043316">
    <property type="component" value="Unassembled WGS sequence"/>
</dbReference>
<sequence length="149" mass="15901">MAQIHSQKGTDVTEQIRVAIIVNPDLPVGLIANTTSTVGMGLAAKFPQLAGTALSDAMGNEIDVSSKLPVPILQANAAQMRDVLLKALAATHERAIVPFPTFARSMHSFQDYEVAFAQRSLADEPLDGLGLVGPEKWVRSLTGALKLLR</sequence>
<dbReference type="EMBL" id="CWJI01000005">
    <property type="protein sequence ID" value="CRY55365.1"/>
    <property type="molecule type" value="Genomic_DNA"/>
</dbReference>
<proteinExistence type="predicted"/>